<evidence type="ECO:0000259" key="2">
    <source>
        <dbReference type="Pfam" id="PF14970"/>
    </source>
</evidence>
<feature type="compositionally biased region" description="Basic and acidic residues" evidence="1">
    <location>
        <begin position="143"/>
        <end position="160"/>
    </location>
</feature>
<evidence type="ECO:0000256" key="1">
    <source>
        <dbReference type="SAM" id="MobiDB-lite"/>
    </source>
</evidence>
<dbReference type="EMBL" id="AZIM01004421">
    <property type="protein sequence ID" value="ETE60752.1"/>
    <property type="molecule type" value="Genomic_DNA"/>
</dbReference>
<keyword evidence="4" id="KW-1185">Reference proteome</keyword>
<accession>V8NGR5</accession>
<evidence type="ECO:0000313" key="3">
    <source>
        <dbReference type="EMBL" id="ETE60752.1"/>
    </source>
</evidence>
<dbReference type="Pfam" id="PF14970">
    <property type="entry name" value="TEDC1"/>
    <property type="match status" value="1"/>
</dbReference>
<protein>
    <recommendedName>
        <fullName evidence="2">Tubulin epsilon and delta complex protein 1 domain-containing protein</fullName>
    </recommendedName>
</protein>
<dbReference type="PANTHER" id="PTHR35076:SF1">
    <property type="entry name" value="TUBULIN EPSILON AND DELTA COMPLEX PROTEIN 1"/>
    <property type="match status" value="1"/>
</dbReference>
<dbReference type="AlphaFoldDB" id="V8NGR5"/>
<organism evidence="3 4">
    <name type="scientific">Ophiophagus hannah</name>
    <name type="common">King cobra</name>
    <name type="synonym">Naja hannah</name>
    <dbReference type="NCBI Taxonomy" id="8665"/>
    <lineage>
        <taxon>Eukaryota</taxon>
        <taxon>Metazoa</taxon>
        <taxon>Chordata</taxon>
        <taxon>Craniata</taxon>
        <taxon>Vertebrata</taxon>
        <taxon>Euteleostomi</taxon>
        <taxon>Lepidosauria</taxon>
        <taxon>Squamata</taxon>
        <taxon>Bifurcata</taxon>
        <taxon>Unidentata</taxon>
        <taxon>Episquamata</taxon>
        <taxon>Toxicofera</taxon>
        <taxon>Serpentes</taxon>
        <taxon>Colubroidea</taxon>
        <taxon>Elapidae</taxon>
        <taxon>Elapinae</taxon>
        <taxon>Ophiophagus</taxon>
    </lineage>
</organism>
<comment type="caution">
    <text evidence="3">The sequence shown here is derived from an EMBL/GenBank/DDBJ whole genome shotgun (WGS) entry which is preliminary data.</text>
</comment>
<evidence type="ECO:0000313" key="4">
    <source>
        <dbReference type="Proteomes" id="UP000018936"/>
    </source>
</evidence>
<name>V8NGR5_OPHHA</name>
<reference evidence="3 4" key="1">
    <citation type="journal article" date="2013" name="Proc. Natl. Acad. Sci. U.S.A.">
        <title>The king cobra genome reveals dynamic gene evolution and adaptation in the snake venom system.</title>
        <authorList>
            <person name="Vonk F.J."/>
            <person name="Casewell N.R."/>
            <person name="Henkel C.V."/>
            <person name="Heimberg A.M."/>
            <person name="Jansen H.J."/>
            <person name="McCleary R.J."/>
            <person name="Kerkkamp H.M."/>
            <person name="Vos R.A."/>
            <person name="Guerreiro I."/>
            <person name="Calvete J.J."/>
            <person name="Wuster W."/>
            <person name="Woods A.E."/>
            <person name="Logan J.M."/>
            <person name="Harrison R.A."/>
            <person name="Castoe T.A."/>
            <person name="de Koning A.P."/>
            <person name="Pollock D.D."/>
            <person name="Yandell M."/>
            <person name="Calderon D."/>
            <person name="Renjifo C."/>
            <person name="Currier R.B."/>
            <person name="Salgado D."/>
            <person name="Pla D."/>
            <person name="Sanz L."/>
            <person name="Hyder A.S."/>
            <person name="Ribeiro J.M."/>
            <person name="Arntzen J.W."/>
            <person name="van den Thillart G.E."/>
            <person name="Boetzer M."/>
            <person name="Pirovano W."/>
            <person name="Dirks R.P."/>
            <person name="Spaink H.P."/>
            <person name="Duboule D."/>
            <person name="McGlinn E."/>
            <person name="Kini R.M."/>
            <person name="Richardson M.K."/>
        </authorList>
    </citation>
    <scope>NUCLEOTIDE SEQUENCE</scope>
    <source>
        <tissue evidence="3">Blood</tissue>
    </source>
</reference>
<sequence>CNPPLKRLQDGKSLVSKPHIKGQKDVQYLQWLNGHLKLQWRSYHSDQEEQCKLLHKVNTSHTLSLTICFLYQVHFYTIGSHTDPVIDHFSVLEVDVGRQPERYKQPVREQSREEGKRREKSLLGTIQAVMFAGGSSVPSMTDSKQEPHSGRGAGRRESQEQHGAAYYSYEKLIKLWKFPPPSQETVLDMVIEDTQNQTMCYKDCFLPGSDLGCHSVSRIMEELDKCKKDLLSLYQELREHRTLKKLACCGEVRTRQEKEGEEDFCMAVRKVQEIVELKLSDLKCNNSTYGSNKLHGPYRLVYKKKCLKETKIDTIRTAASTKAIREGITATDVISFLKKKEARLKAQLKQRQEGDRQKIHKAAKKLGQVLFIPPMKTQKARIYAEVDKVHHI</sequence>
<feature type="region of interest" description="Disordered" evidence="1">
    <location>
        <begin position="134"/>
        <end position="161"/>
    </location>
</feature>
<feature type="domain" description="Tubulin epsilon and delta complex protein 1" evidence="2">
    <location>
        <begin position="18"/>
        <end position="61"/>
    </location>
</feature>
<feature type="non-terminal residue" evidence="3">
    <location>
        <position position="1"/>
    </location>
</feature>
<dbReference type="InterPro" id="IPR027996">
    <property type="entry name" value="TEDC1_dom"/>
</dbReference>
<dbReference type="InterPro" id="IPR043535">
    <property type="entry name" value="TEDC1"/>
</dbReference>
<dbReference type="PANTHER" id="PTHR35076">
    <property type="entry name" value="TUBULIN EPSILON AND DELTA COMPLEX PROTEIN 1"/>
    <property type="match status" value="1"/>
</dbReference>
<dbReference type="OrthoDB" id="9906141at2759"/>
<proteinExistence type="predicted"/>
<dbReference type="Proteomes" id="UP000018936">
    <property type="component" value="Unassembled WGS sequence"/>
</dbReference>
<gene>
    <name evidence="3" type="ORF">L345_13500</name>
</gene>